<dbReference type="Proteomes" id="UP000525078">
    <property type="component" value="Unassembled WGS sequence"/>
</dbReference>
<dbReference type="PROSITE" id="PS51471">
    <property type="entry name" value="FE2OG_OXY"/>
    <property type="match status" value="1"/>
</dbReference>
<keyword evidence="6 10" id="KW-0408">Iron</keyword>
<dbReference type="InterPro" id="IPR027443">
    <property type="entry name" value="IPNS-like_sf"/>
</dbReference>
<accession>A0A7J6F8Q3</accession>
<dbReference type="FunFam" id="2.60.120.330:FF:000013">
    <property type="entry name" value="Gibberellin 3-beta-dioxygenase 1"/>
    <property type="match status" value="1"/>
</dbReference>
<keyword evidence="3 10" id="KW-0479">Metal-binding</keyword>
<comment type="pathway">
    <text evidence="2">Hormone biosynthesis.</text>
</comment>
<gene>
    <name evidence="13" type="ORF">F8388_006399</name>
</gene>
<dbReference type="Gene3D" id="2.60.120.330">
    <property type="entry name" value="B-lactam Antibiotic, Isopenicillin N Synthase, Chain"/>
    <property type="match status" value="1"/>
</dbReference>
<dbReference type="GO" id="GO:0009686">
    <property type="term" value="P:gibberellin biosynthetic process"/>
    <property type="evidence" value="ECO:0007669"/>
    <property type="project" value="UniProtKB-ARBA"/>
</dbReference>
<dbReference type="PRINTS" id="PR00682">
    <property type="entry name" value="IPNSYNTHASE"/>
</dbReference>
<evidence type="ECO:0000256" key="11">
    <source>
        <dbReference type="SAM" id="MobiDB-lite"/>
    </source>
</evidence>
<dbReference type="Pfam" id="PF14226">
    <property type="entry name" value="DIOX_N"/>
    <property type="match status" value="1"/>
</dbReference>
<dbReference type="InterPro" id="IPR026992">
    <property type="entry name" value="DIOX_N"/>
</dbReference>
<dbReference type="GO" id="GO:0046872">
    <property type="term" value="F:metal ion binding"/>
    <property type="evidence" value="ECO:0007669"/>
    <property type="project" value="UniProtKB-KW"/>
</dbReference>
<organism evidence="13 14">
    <name type="scientific">Cannabis sativa</name>
    <name type="common">Hemp</name>
    <name type="synonym">Marijuana</name>
    <dbReference type="NCBI Taxonomy" id="3483"/>
    <lineage>
        <taxon>Eukaryota</taxon>
        <taxon>Viridiplantae</taxon>
        <taxon>Streptophyta</taxon>
        <taxon>Embryophyta</taxon>
        <taxon>Tracheophyta</taxon>
        <taxon>Spermatophyta</taxon>
        <taxon>Magnoliopsida</taxon>
        <taxon>eudicotyledons</taxon>
        <taxon>Gunneridae</taxon>
        <taxon>Pentapetalae</taxon>
        <taxon>rosids</taxon>
        <taxon>fabids</taxon>
        <taxon>Rosales</taxon>
        <taxon>Cannabaceae</taxon>
        <taxon>Cannabis</taxon>
    </lineage>
</organism>
<dbReference type="InterPro" id="IPR005123">
    <property type="entry name" value="Oxoglu/Fe-dep_dioxygenase_dom"/>
</dbReference>
<evidence type="ECO:0000313" key="13">
    <source>
        <dbReference type="EMBL" id="KAF4367091.1"/>
    </source>
</evidence>
<keyword evidence="5 10" id="KW-0560">Oxidoreductase</keyword>
<feature type="compositionally biased region" description="Polar residues" evidence="11">
    <location>
        <begin position="1"/>
        <end position="14"/>
    </location>
</feature>
<dbReference type="InterPro" id="IPR050231">
    <property type="entry name" value="Iron_ascorbate_oxido_reductase"/>
</dbReference>
<dbReference type="PANTHER" id="PTHR47990">
    <property type="entry name" value="2-OXOGLUTARATE (2OG) AND FE(II)-DEPENDENT OXYGENASE SUPERFAMILY PROTEIN-RELATED"/>
    <property type="match status" value="1"/>
</dbReference>
<sequence length="372" mass="42015">MAKTNMPTSQYSSLKTNHHTKNTTKDDHNNNHQCSIIPLDFKSVSKLPESHTWELTHPNPLSTSESESIPVINLSDPKAISLMRHACENWGIFHVTHHGVPSNLLREVENQSRRLFSLPSDQKLLAIRSLDSLSGYGLPRMSTFFPKRMWSEGFTIIESPLEHTRKLWPHDHHQRDHFCNVMESCQKEMNRLAEHIMGLMFGSLGLTQQDTKNIKPKYGCQNSNGPLQLNSYPVCPDPTKAMGLAAHTDSSLLTLLLQSSTGLQVQKEGIGWVPVHAVEGALVINVGDLMQILSNGRFKSVLHRAVVNKTHHRISTAYFYGPPKDVKIEPLIQLSSPFPLYRPTTWKEYLGIKANHFNKALELIRSDITKAQ</sequence>
<evidence type="ECO:0000256" key="9">
    <source>
        <dbReference type="ARBA" id="ARBA00066695"/>
    </source>
</evidence>
<dbReference type="EC" id="1.14.11.15" evidence="9"/>
<evidence type="ECO:0000256" key="1">
    <source>
        <dbReference type="ARBA" id="ARBA00001961"/>
    </source>
</evidence>
<evidence type="ECO:0000256" key="3">
    <source>
        <dbReference type="ARBA" id="ARBA00022723"/>
    </source>
</evidence>
<dbReference type="GO" id="GO:0016707">
    <property type="term" value="F:gibberellin 3-beta-dioxygenase activity"/>
    <property type="evidence" value="ECO:0007669"/>
    <property type="project" value="UniProtKB-EC"/>
</dbReference>
<dbReference type="AlphaFoldDB" id="A0A7J6F8Q3"/>
<evidence type="ECO:0000256" key="8">
    <source>
        <dbReference type="ARBA" id="ARBA00061560"/>
    </source>
</evidence>
<dbReference type="EMBL" id="JAATIP010000144">
    <property type="protein sequence ID" value="KAF4367091.1"/>
    <property type="molecule type" value="Genomic_DNA"/>
</dbReference>
<comment type="cofactor">
    <cofactor evidence="1">
        <name>L-ascorbate</name>
        <dbReference type="ChEBI" id="CHEBI:38290"/>
    </cofactor>
</comment>
<keyword evidence="4" id="KW-0223">Dioxygenase</keyword>
<evidence type="ECO:0000256" key="10">
    <source>
        <dbReference type="RuleBase" id="RU003682"/>
    </source>
</evidence>
<comment type="pathway">
    <text evidence="7">Plant hormone biosynthesis; gibberellin biosynthesis.</text>
</comment>
<comment type="similarity">
    <text evidence="8">Belongs to the iron/ascorbate-dependent oxidoreductase family. GA3OX subfamily.</text>
</comment>
<evidence type="ECO:0000313" key="14">
    <source>
        <dbReference type="Proteomes" id="UP000525078"/>
    </source>
</evidence>
<evidence type="ECO:0000256" key="2">
    <source>
        <dbReference type="ARBA" id="ARBA00004972"/>
    </source>
</evidence>
<evidence type="ECO:0000256" key="6">
    <source>
        <dbReference type="ARBA" id="ARBA00023004"/>
    </source>
</evidence>
<name>A0A7J6F8Q3_CANSA</name>
<reference evidence="13 14" key="1">
    <citation type="journal article" date="2020" name="bioRxiv">
        <title>Sequence and annotation of 42 cannabis genomes reveals extensive copy number variation in cannabinoid synthesis and pathogen resistance genes.</title>
        <authorList>
            <person name="Mckernan K.J."/>
            <person name="Helbert Y."/>
            <person name="Kane L.T."/>
            <person name="Ebling H."/>
            <person name="Zhang L."/>
            <person name="Liu B."/>
            <person name="Eaton Z."/>
            <person name="Mclaughlin S."/>
            <person name="Kingan S."/>
            <person name="Baybayan P."/>
            <person name="Concepcion G."/>
            <person name="Jordan M."/>
            <person name="Riva A."/>
            <person name="Barbazuk W."/>
            <person name="Harkins T."/>
        </authorList>
    </citation>
    <scope>NUCLEOTIDE SEQUENCE [LARGE SCALE GENOMIC DNA]</scope>
    <source>
        <strain evidence="14">cv. Jamaican Lion 4</strain>
        <tissue evidence="13">Leaf</tissue>
    </source>
</reference>
<evidence type="ECO:0000259" key="12">
    <source>
        <dbReference type="PROSITE" id="PS51471"/>
    </source>
</evidence>
<dbReference type="InterPro" id="IPR044861">
    <property type="entry name" value="IPNS-like_FE2OG_OXY"/>
</dbReference>
<dbReference type="SMR" id="A0A7J6F8Q3"/>
<evidence type="ECO:0000256" key="7">
    <source>
        <dbReference type="ARBA" id="ARBA00037909"/>
    </source>
</evidence>
<dbReference type="SUPFAM" id="SSF51197">
    <property type="entry name" value="Clavaminate synthase-like"/>
    <property type="match status" value="1"/>
</dbReference>
<protein>
    <recommendedName>
        <fullName evidence="9">gibberellin 3beta-dioxygenase</fullName>
        <ecNumber evidence="9">1.14.11.15</ecNumber>
    </recommendedName>
</protein>
<proteinExistence type="inferred from homology"/>
<dbReference type="Pfam" id="PF03171">
    <property type="entry name" value="2OG-FeII_Oxy"/>
    <property type="match status" value="1"/>
</dbReference>
<feature type="region of interest" description="Disordered" evidence="11">
    <location>
        <begin position="1"/>
        <end position="31"/>
    </location>
</feature>
<evidence type="ECO:0000256" key="4">
    <source>
        <dbReference type="ARBA" id="ARBA00022964"/>
    </source>
</evidence>
<comment type="caution">
    <text evidence="13">The sequence shown here is derived from an EMBL/GenBank/DDBJ whole genome shotgun (WGS) entry which is preliminary data.</text>
</comment>
<evidence type="ECO:0000256" key="5">
    <source>
        <dbReference type="ARBA" id="ARBA00023002"/>
    </source>
</evidence>
<feature type="domain" description="Fe2OG dioxygenase" evidence="12">
    <location>
        <begin position="222"/>
        <end position="322"/>
    </location>
</feature>